<evidence type="ECO:0000256" key="1">
    <source>
        <dbReference type="SAM" id="MobiDB-lite"/>
    </source>
</evidence>
<gene>
    <name evidence="2" type="ORF">D7U36_01175</name>
</gene>
<name>A0A8B3GIY4_9ACTN</name>
<comment type="caution">
    <text evidence="2">The sequence shown here is derived from an EMBL/GenBank/DDBJ whole genome shotgun (WGS) entry which is preliminary data.</text>
</comment>
<feature type="compositionally biased region" description="Low complexity" evidence="1">
    <location>
        <begin position="149"/>
        <end position="168"/>
    </location>
</feature>
<accession>A0A8B3GIY4</accession>
<evidence type="ECO:0000313" key="2">
    <source>
        <dbReference type="EMBL" id="RLP13065.1"/>
    </source>
</evidence>
<reference evidence="2 3" key="1">
    <citation type="submission" date="2018-10" db="EMBL/GenBank/DDBJ databases">
        <title>Propionibacterium australiense Genome Sequencing and Assembly.</title>
        <authorList>
            <person name="Bernier A.-M."/>
            <person name="Bernard K."/>
        </authorList>
    </citation>
    <scope>NUCLEOTIDE SEQUENCE [LARGE SCALE GENOMIC DNA]</scope>
    <source>
        <strain evidence="2 3">NML98A078</strain>
    </source>
</reference>
<evidence type="ECO:0000313" key="3">
    <source>
        <dbReference type="Proteomes" id="UP000279336"/>
    </source>
</evidence>
<protein>
    <submittedName>
        <fullName evidence="2">Uncharacterized protein</fullName>
    </submittedName>
</protein>
<sequence>MMGTALLSPLVACTRGGGDGTSGAQNPGDGSADGLQDQLGGLGGNAPSLSPEEQEAIVDGLAEWVSRVWPLMGSVWPDADYNQHRIVAMQVGDDFKATRAWVVSTDGHRELRNDEYADITPPSSYDKITFEGHPSITLNLGSTASLSNGSAPEDASSSTSSASNETGANLKDPATLAFGLMTHELVHFYYQGEINVTAESSRDTPYPFEARPRTLRRMLLNSLYLAATEQDKQQEHLGHARYWLDTWKKEAAQEAQDIHHYDIVEGVARYIEYMALSIDSGQSAEQLRRQQAPLLKEGLTVDISVDAESYALGFPTGVLLDSLKPGWKDGFYASGMTLAELLLDDVTASPDEIDAQVKEEVEKQVAEAEETNGPEIKKIDTAEADTSIAYLRCLEYGEIAYVGSFAYQDKVVLTTTILTLSNSGQNLQIIGAPTFTGADREALNVPLIDVTHSYDNGVLTITGDNITGTIKAERTTENGREVYIAR</sequence>
<dbReference type="EMBL" id="RCIW01000001">
    <property type="protein sequence ID" value="RLP13065.1"/>
    <property type="molecule type" value="Genomic_DNA"/>
</dbReference>
<proteinExistence type="predicted"/>
<feature type="region of interest" description="Disordered" evidence="1">
    <location>
        <begin position="141"/>
        <end position="168"/>
    </location>
</feature>
<dbReference type="AlphaFoldDB" id="A0A8B3GIY4"/>
<feature type="compositionally biased region" description="Low complexity" evidence="1">
    <location>
        <begin position="28"/>
        <end position="39"/>
    </location>
</feature>
<feature type="region of interest" description="Disordered" evidence="1">
    <location>
        <begin position="16"/>
        <end position="50"/>
    </location>
</feature>
<organism evidence="2 3">
    <name type="scientific">Propionibacterium australiense</name>
    <dbReference type="NCBI Taxonomy" id="119981"/>
    <lineage>
        <taxon>Bacteria</taxon>
        <taxon>Bacillati</taxon>
        <taxon>Actinomycetota</taxon>
        <taxon>Actinomycetes</taxon>
        <taxon>Propionibacteriales</taxon>
        <taxon>Propionibacteriaceae</taxon>
        <taxon>Propionibacterium</taxon>
    </lineage>
</organism>
<dbReference type="Proteomes" id="UP000279336">
    <property type="component" value="Unassembled WGS sequence"/>
</dbReference>